<accession>A0A4U1CMK4</accession>
<evidence type="ECO:0000313" key="1">
    <source>
        <dbReference type="EMBL" id="TKC06543.1"/>
    </source>
</evidence>
<dbReference type="OrthoDB" id="9795306at2"/>
<dbReference type="RefSeq" id="WP_136842616.1">
    <property type="nucleotide sequence ID" value="NZ_SWBR01000004.1"/>
</dbReference>
<protein>
    <submittedName>
        <fullName evidence="1">Glyoxalase</fullName>
    </submittedName>
</protein>
<gene>
    <name evidence="1" type="ORF">FA048_15140</name>
</gene>
<dbReference type="AlphaFoldDB" id="A0A4U1CMK4"/>
<dbReference type="Gene3D" id="3.10.180.10">
    <property type="entry name" value="2,3-Dihydroxybiphenyl 1,2-Dioxygenase, domain 1"/>
    <property type="match status" value="1"/>
</dbReference>
<organism evidence="1 2">
    <name type="scientific">Pedobacter polaris</name>
    <dbReference type="NCBI Taxonomy" id="2571273"/>
    <lineage>
        <taxon>Bacteria</taxon>
        <taxon>Pseudomonadati</taxon>
        <taxon>Bacteroidota</taxon>
        <taxon>Sphingobacteriia</taxon>
        <taxon>Sphingobacteriales</taxon>
        <taxon>Sphingobacteriaceae</taxon>
        <taxon>Pedobacter</taxon>
    </lineage>
</organism>
<comment type="caution">
    <text evidence="1">The sequence shown here is derived from an EMBL/GenBank/DDBJ whole genome shotgun (WGS) entry which is preliminary data.</text>
</comment>
<name>A0A4U1CMK4_9SPHI</name>
<dbReference type="EMBL" id="SWBR01000004">
    <property type="protein sequence ID" value="TKC06543.1"/>
    <property type="molecule type" value="Genomic_DNA"/>
</dbReference>
<proteinExistence type="predicted"/>
<evidence type="ECO:0000313" key="2">
    <source>
        <dbReference type="Proteomes" id="UP000309488"/>
    </source>
</evidence>
<dbReference type="SUPFAM" id="SSF54593">
    <property type="entry name" value="Glyoxalase/Bleomycin resistance protein/Dihydroxybiphenyl dioxygenase"/>
    <property type="match status" value="1"/>
</dbReference>
<sequence>MIEHNHDKLISAIFITFSGNCKKALSFYQTCFGGQLQFETFEKELQGYEEIPVISGSLISDRIIIHGSDLVHNEGRKIGNYISIFLHCKNTDDRQELIEAIMHNPLANSNEFAHDSFKAVYTNEKLEFDKKSFFANNENEQKLIEVTDAFDVRWVLGIQ</sequence>
<dbReference type="Proteomes" id="UP000309488">
    <property type="component" value="Unassembled WGS sequence"/>
</dbReference>
<reference evidence="1 2" key="1">
    <citation type="submission" date="2019-04" db="EMBL/GenBank/DDBJ databases">
        <title>Pedobacter sp. RP-3-22 sp. nov., isolated from Arctic soil.</title>
        <authorList>
            <person name="Dahal R.H."/>
            <person name="Kim D.-U."/>
        </authorList>
    </citation>
    <scope>NUCLEOTIDE SEQUENCE [LARGE SCALE GENOMIC DNA]</scope>
    <source>
        <strain evidence="1 2">RP-3-22</strain>
    </source>
</reference>
<keyword evidence="2" id="KW-1185">Reference proteome</keyword>
<dbReference type="InterPro" id="IPR029068">
    <property type="entry name" value="Glyas_Bleomycin-R_OHBP_Dase"/>
</dbReference>